<evidence type="ECO:0000313" key="2">
    <source>
        <dbReference type="EMBL" id="PKU79713.1"/>
    </source>
</evidence>
<gene>
    <name evidence="2" type="ORF">MA16_Dca010941</name>
</gene>
<dbReference type="AlphaFoldDB" id="A0A2I0WVP2"/>
<name>A0A2I0WVP2_9ASPA</name>
<dbReference type="EMBL" id="KZ502422">
    <property type="protein sequence ID" value="PKU79713.1"/>
    <property type="molecule type" value="Genomic_DNA"/>
</dbReference>
<dbReference type="Proteomes" id="UP000233837">
    <property type="component" value="Unassembled WGS sequence"/>
</dbReference>
<keyword evidence="3" id="KW-1185">Reference proteome</keyword>
<reference evidence="2 3" key="1">
    <citation type="journal article" date="2016" name="Sci. Rep.">
        <title>The Dendrobium catenatum Lindl. genome sequence provides insights into polysaccharide synthase, floral development and adaptive evolution.</title>
        <authorList>
            <person name="Zhang G.Q."/>
            <person name="Xu Q."/>
            <person name="Bian C."/>
            <person name="Tsai W.C."/>
            <person name="Yeh C.M."/>
            <person name="Liu K.W."/>
            <person name="Yoshida K."/>
            <person name="Zhang L.S."/>
            <person name="Chang S.B."/>
            <person name="Chen F."/>
            <person name="Shi Y."/>
            <person name="Su Y.Y."/>
            <person name="Zhang Y.Q."/>
            <person name="Chen L.J."/>
            <person name="Yin Y."/>
            <person name="Lin M."/>
            <person name="Huang H."/>
            <person name="Deng H."/>
            <person name="Wang Z.W."/>
            <person name="Zhu S.L."/>
            <person name="Zhao X."/>
            <person name="Deng C."/>
            <person name="Niu S.C."/>
            <person name="Huang J."/>
            <person name="Wang M."/>
            <person name="Liu G.H."/>
            <person name="Yang H.J."/>
            <person name="Xiao X.J."/>
            <person name="Hsiao Y.Y."/>
            <person name="Wu W.L."/>
            <person name="Chen Y.Y."/>
            <person name="Mitsuda N."/>
            <person name="Ohme-Takagi M."/>
            <person name="Luo Y.B."/>
            <person name="Van de Peer Y."/>
            <person name="Liu Z.J."/>
        </authorList>
    </citation>
    <scope>NUCLEOTIDE SEQUENCE [LARGE SCALE GENOMIC DNA]</scope>
    <source>
        <tissue evidence="2">The whole plant</tissue>
    </source>
</reference>
<accession>A0A2I0WVP2</accession>
<feature type="compositionally biased region" description="Basic and acidic residues" evidence="1">
    <location>
        <begin position="43"/>
        <end position="54"/>
    </location>
</feature>
<evidence type="ECO:0000313" key="3">
    <source>
        <dbReference type="Proteomes" id="UP000233837"/>
    </source>
</evidence>
<evidence type="ECO:0000256" key="1">
    <source>
        <dbReference type="SAM" id="MobiDB-lite"/>
    </source>
</evidence>
<protein>
    <submittedName>
        <fullName evidence="2">Uncharacterized protein</fullName>
    </submittedName>
</protein>
<sequence length="54" mass="6597">MNKKAQAFWFPSASRFFERENKRVSAFQFPSRMKPRSFGSVYPHEKRRSERQEL</sequence>
<organism evidence="2 3">
    <name type="scientific">Dendrobium catenatum</name>
    <dbReference type="NCBI Taxonomy" id="906689"/>
    <lineage>
        <taxon>Eukaryota</taxon>
        <taxon>Viridiplantae</taxon>
        <taxon>Streptophyta</taxon>
        <taxon>Embryophyta</taxon>
        <taxon>Tracheophyta</taxon>
        <taxon>Spermatophyta</taxon>
        <taxon>Magnoliopsida</taxon>
        <taxon>Liliopsida</taxon>
        <taxon>Asparagales</taxon>
        <taxon>Orchidaceae</taxon>
        <taxon>Epidendroideae</taxon>
        <taxon>Malaxideae</taxon>
        <taxon>Dendrobiinae</taxon>
        <taxon>Dendrobium</taxon>
    </lineage>
</organism>
<feature type="region of interest" description="Disordered" evidence="1">
    <location>
        <begin position="33"/>
        <end position="54"/>
    </location>
</feature>
<proteinExistence type="predicted"/>
<reference evidence="2 3" key="2">
    <citation type="journal article" date="2017" name="Nature">
        <title>The Apostasia genome and the evolution of orchids.</title>
        <authorList>
            <person name="Zhang G.Q."/>
            <person name="Liu K.W."/>
            <person name="Li Z."/>
            <person name="Lohaus R."/>
            <person name="Hsiao Y.Y."/>
            <person name="Niu S.C."/>
            <person name="Wang J.Y."/>
            <person name="Lin Y.C."/>
            <person name="Xu Q."/>
            <person name="Chen L.J."/>
            <person name="Yoshida K."/>
            <person name="Fujiwara S."/>
            <person name="Wang Z.W."/>
            <person name="Zhang Y.Q."/>
            <person name="Mitsuda N."/>
            <person name="Wang M."/>
            <person name="Liu G.H."/>
            <person name="Pecoraro L."/>
            <person name="Huang H.X."/>
            <person name="Xiao X.J."/>
            <person name="Lin M."/>
            <person name="Wu X.Y."/>
            <person name="Wu W.L."/>
            <person name="Chen Y.Y."/>
            <person name="Chang S.B."/>
            <person name="Sakamoto S."/>
            <person name="Ohme-Takagi M."/>
            <person name="Yagi M."/>
            <person name="Zeng S.J."/>
            <person name="Shen C.Y."/>
            <person name="Yeh C.M."/>
            <person name="Luo Y.B."/>
            <person name="Tsai W.C."/>
            <person name="Van de Peer Y."/>
            <person name="Liu Z.J."/>
        </authorList>
    </citation>
    <scope>NUCLEOTIDE SEQUENCE [LARGE SCALE GENOMIC DNA]</scope>
    <source>
        <tissue evidence="2">The whole plant</tissue>
    </source>
</reference>